<comment type="caution">
    <text evidence="1">The sequence shown here is derived from an EMBL/GenBank/DDBJ whole genome shotgun (WGS) entry which is preliminary data.</text>
</comment>
<reference evidence="1" key="1">
    <citation type="journal article" date="2020" name="Fungal Divers.">
        <title>Resolving the Mortierellaceae phylogeny through synthesis of multi-gene phylogenetics and phylogenomics.</title>
        <authorList>
            <person name="Vandepol N."/>
            <person name="Liber J."/>
            <person name="Desiro A."/>
            <person name="Na H."/>
            <person name="Kennedy M."/>
            <person name="Barry K."/>
            <person name="Grigoriev I.V."/>
            <person name="Miller A.N."/>
            <person name="O'Donnell K."/>
            <person name="Stajich J.E."/>
            <person name="Bonito G."/>
        </authorList>
    </citation>
    <scope>NUCLEOTIDE SEQUENCE</scope>
    <source>
        <strain evidence="1">NRRL 2769</strain>
    </source>
</reference>
<dbReference type="SUPFAM" id="SSF56784">
    <property type="entry name" value="HAD-like"/>
    <property type="match status" value="1"/>
</dbReference>
<dbReference type="InterPro" id="IPR006357">
    <property type="entry name" value="HAD-SF_hydro_IIA"/>
</dbReference>
<dbReference type="Pfam" id="PF13344">
    <property type="entry name" value="Hydrolase_6"/>
    <property type="match status" value="1"/>
</dbReference>
<dbReference type="Pfam" id="PF13242">
    <property type="entry name" value="Hydrolase_like"/>
    <property type="match status" value="1"/>
</dbReference>
<sequence length="319" mass="35449">MSCLTLMEFSSRNNVPYIFLTNGGGLTETDKAAQLSKKIGIHISPDQLILSHSPMRSLVSKYEDKNVLVVGGNGSDCRNVAEHYGFKHVVTPEEVHAVYPSVCPSSAIEARSVPLAEKYLQNVHRPVEAIMVFHDSVDWGRDLQVILDALVSRDGYLTTVKSQSELHTTKQSVPLYFSNSDLVWSNEYPNPRFAQGTFRTCLERIYEDMTGQKLEYTLFGKPMTPTYQFADTVLNTLAPIHCGPDNLPRPRTVYAIGDNPYADIAGANAYGWHSLLVRTGVFAPDGEENHHIHPATAVVDHVEDANLMYVQAKSIVEVL</sequence>
<dbReference type="Proteomes" id="UP000703661">
    <property type="component" value="Unassembled WGS sequence"/>
</dbReference>
<organism evidence="1 2">
    <name type="scientific">Entomortierella chlamydospora</name>
    <dbReference type="NCBI Taxonomy" id="101097"/>
    <lineage>
        <taxon>Eukaryota</taxon>
        <taxon>Fungi</taxon>
        <taxon>Fungi incertae sedis</taxon>
        <taxon>Mucoromycota</taxon>
        <taxon>Mortierellomycotina</taxon>
        <taxon>Mortierellomycetes</taxon>
        <taxon>Mortierellales</taxon>
        <taxon>Mortierellaceae</taxon>
        <taxon>Entomortierella</taxon>
    </lineage>
</organism>
<dbReference type="InterPro" id="IPR036412">
    <property type="entry name" value="HAD-like_sf"/>
</dbReference>
<name>A0A9P6MPZ7_9FUNG</name>
<protein>
    <submittedName>
        <fullName evidence="1">Uncharacterized protein</fullName>
    </submittedName>
</protein>
<dbReference type="InterPro" id="IPR023214">
    <property type="entry name" value="HAD_sf"/>
</dbReference>
<dbReference type="Gene3D" id="3.40.50.1000">
    <property type="entry name" value="HAD superfamily/HAD-like"/>
    <property type="match status" value="2"/>
</dbReference>
<dbReference type="PANTHER" id="PTHR14269">
    <property type="entry name" value="CDP-DIACYLGLYCEROL--GLYCEROL-3-PHOSPHATE 3-PHOSPHATIDYLTRANSFERASE-RELATED"/>
    <property type="match status" value="1"/>
</dbReference>
<dbReference type="EMBL" id="JAAAID010001566">
    <property type="protein sequence ID" value="KAG0009513.1"/>
    <property type="molecule type" value="Genomic_DNA"/>
</dbReference>
<keyword evidence="2" id="KW-1185">Reference proteome</keyword>
<evidence type="ECO:0000313" key="2">
    <source>
        <dbReference type="Proteomes" id="UP000703661"/>
    </source>
</evidence>
<dbReference type="GO" id="GO:0005739">
    <property type="term" value="C:mitochondrion"/>
    <property type="evidence" value="ECO:0007669"/>
    <property type="project" value="TreeGrafter"/>
</dbReference>
<dbReference type="AlphaFoldDB" id="A0A9P6MPZ7"/>
<proteinExistence type="predicted"/>
<dbReference type="InterPro" id="IPR050324">
    <property type="entry name" value="CDP-alcohol_PTase-I"/>
</dbReference>
<evidence type="ECO:0000313" key="1">
    <source>
        <dbReference type="EMBL" id="KAG0009513.1"/>
    </source>
</evidence>
<dbReference type="PANTHER" id="PTHR14269:SF4">
    <property type="entry name" value="CAT EYE SYNDROME CRITICAL REGION PROTEIN 5"/>
    <property type="match status" value="1"/>
</dbReference>
<dbReference type="InterPro" id="IPR006353">
    <property type="entry name" value="HAD-SF_hydro_IIA_CECR5"/>
</dbReference>
<accession>A0A9P6MPZ7</accession>
<dbReference type="NCBIfam" id="TIGR01460">
    <property type="entry name" value="HAD-SF-IIA"/>
    <property type="match status" value="1"/>
</dbReference>
<dbReference type="NCBIfam" id="TIGR01456">
    <property type="entry name" value="CECR5"/>
    <property type="match status" value="1"/>
</dbReference>
<gene>
    <name evidence="1" type="ORF">BGZ80_002312</name>
</gene>
<dbReference type="GO" id="GO:0046474">
    <property type="term" value="P:glycerophospholipid biosynthetic process"/>
    <property type="evidence" value="ECO:0007669"/>
    <property type="project" value="TreeGrafter"/>
</dbReference>